<feature type="chain" id="PRO_5026998706" description="Fibronectin type-III domain-containing protein" evidence="2">
    <location>
        <begin position="28"/>
        <end position="199"/>
    </location>
</feature>
<dbReference type="RefSeq" id="WP_163208343.1">
    <property type="nucleotide sequence ID" value="NZ_JAAGWG010000070.1"/>
</dbReference>
<evidence type="ECO:0000313" key="3">
    <source>
        <dbReference type="EMBL" id="NEK87965.1"/>
    </source>
</evidence>
<protein>
    <recommendedName>
        <fullName evidence="5">Fibronectin type-III domain-containing protein</fullName>
    </recommendedName>
</protein>
<comment type="caution">
    <text evidence="3">The sequence shown here is derived from an EMBL/GenBank/DDBJ whole genome shotgun (WGS) entry which is preliminary data.</text>
</comment>
<proteinExistence type="predicted"/>
<evidence type="ECO:0000313" key="4">
    <source>
        <dbReference type="Proteomes" id="UP000479241"/>
    </source>
</evidence>
<evidence type="ECO:0000256" key="1">
    <source>
        <dbReference type="SAM" id="MobiDB-lite"/>
    </source>
</evidence>
<reference evidence="3 4" key="1">
    <citation type="submission" date="2019-12" db="EMBL/GenBank/DDBJ databases">
        <title>the WGS of Blastococcus saxobsidens 67B17.</title>
        <authorList>
            <person name="Jiang Z."/>
        </authorList>
    </citation>
    <scope>NUCLEOTIDE SEQUENCE [LARGE SCALE GENOMIC DNA]</scope>
    <source>
        <strain evidence="3 4">67B17</strain>
    </source>
</reference>
<evidence type="ECO:0000256" key="2">
    <source>
        <dbReference type="SAM" id="SignalP"/>
    </source>
</evidence>
<gene>
    <name evidence="3" type="ORF">GCU60_19695</name>
</gene>
<feature type="signal peptide" evidence="2">
    <location>
        <begin position="1"/>
        <end position="27"/>
    </location>
</feature>
<feature type="region of interest" description="Disordered" evidence="1">
    <location>
        <begin position="86"/>
        <end position="112"/>
    </location>
</feature>
<sequence length="199" mass="20593">MTAIRRTLILIATGLTVVLGGSMTASAAFSDTTSVQQSITSGTVAPPTGLTLVDNCTTTTTTVKRTVYTSPGTGATSTTYYNSTTTTAASSSNVQGTTTTTEPGPRPNETTTTTVTRNTDLHVTLSWTGSNSRGTNGYRVSARLANGTVSPLMTTAVGTTTVTQVQDADALVYQPSLLVSTLTTYGWTADSPRTRVLSC</sequence>
<keyword evidence="2" id="KW-0732">Signal</keyword>
<evidence type="ECO:0008006" key="5">
    <source>
        <dbReference type="Google" id="ProtNLM"/>
    </source>
</evidence>
<dbReference type="AlphaFoldDB" id="A0A6L9W7B8"/>
<organism evidence="3 4">
    <name type="scientific">Blastococcus saxobsidens</name>
    <dbReference type="NCBI Taxonomy" id="138336"/>
    <lineage>
        <taxon>Bacteria</taxon>
        <taxon>Bacillati</taxon>
        <taxon>Actinomycetota</taxon>
        <taxon>Actinomycetes</taxon>
        <taxon>Geodermatophilales</taxon>
        <taxon>Geodermatophilaceae</taxon>
        <taxon>Blastococcus</taxon>
    </lineage>
</organism>
<dbReference type="EMBL" id="JAAGWG010000070">
    <property type="protein sequence ID" value="NEK87965.1"/>
    <property type="molecule type" value="Genomic_DNA"/>
</dbReference>
<dbReference type="Proteomes" id="UP000479241">
    <property type="component" value="Unassembled WGS sequence"/>
</dbReference>
<accession>A0A6L9W7B8</accession>
<name>A0A6L9W7B8_9ACTN</name>